<feature type="signal peptide" evidence="2">
    <location>
        <begin position="1"/>
        <end position="25"/>
    </location>
</feature>
<proteinExistence type="predicted"/>
<evidence type="ECO:0000313" key="4">
    <source>
        <dbReference type="Proteomes" id="UP000295703"/>
    </source>
</evidence>
<gene>
    <name evidence="3" type="ORF">CTRI78_v009376</name>
</gene>
<feature type="chain" id="PRO_5020191018" description="Secreted protein" evidence="2">
    <location>
        <begin position="26"/>
        <end position="82"/>
    </location>
</feature>
<organism evidence="3 4">
    <name type="scientific">Colletotrichum trifolii</name>
    <dbReference type="NCBI Taxonomy" id="5466"/>
    <lineage>
        <taxon>Eukaryota</taxon>
        <taxon>Fungi</taxon>
        <taxon>Dikarya</taxon>
        <taxon>Ascomycota</taxon>
        <taxon>Pezizomycotina</taxon>
        <taxon>Sordariomycetes</taxon>
        <taxon>Hypocreomycetidae</taxon>
        <taxon>Glomerellales</taxon>
        <taxon>Glomerellaceae</taxon>
        <taxon>Colletotrichum</taxon>
        <taxon>Colletotrichum orbiculare species complex</taxon>
    </lineage>
</organism>
<reference evidence="3 4" key="1">
    <citation type="submission" date="2018-12" db="EMBL/GenBank/DDBJ databases">
        <title>Genome sequence and assembly of Colletotrichum trifolii.</title>
        <authorList>
            <person name="Gan P."/>
            <person name="Shirasu K."/>
        </authorList>
    </citation>
    <scope>NUCLEOTIDE SEQUENCE [LARGE SCALE GENOMIC DNA]</scope>
    <source>
        <strain evidence="3 4">543-2</strain>
    </source>
</reference>
<sequence length="82" mass="8986">MKRDDCWRAWFLLACIPVSSPSCLCKDAKQRDFGGGGHPTVPRQVKVQVRRCKLQKYGRDPEGVGPQAWAAGARSSLEGAAE</sequence>
<evidence type="ECO:0008006" key="5">
    <source>
        <dbReference type="Google" id="ProtNLM"/>
    </source>
</evidence>
<dbReference type="Proteomes" id="UP000295703">
    <property type="component" value="Unassembled WGS sequence"/>
</dbReference>
<feature type="region of interest" description="Disordered" evidence="1">
    <location>
        <begin position="58"/>
        <end position="82"/>
    </location>
</feature>
<comment type="caution">
    <text evidence="3">The sequence shown here is derived from an EMBL/GenBank/DDBJ whole genome shotgun (WGS) entry which is preliminary data.</text>
</comment>
<name>A0A4R8QQW5_COLTR</name>
<keyword evidence="4" id="KW-1185">Reference proteome</keyword>
<evidence type="ECO:0000256" key="2">
    <source>
        <dbReference type="SAM" id="SignalP"/>
    </source>
</evidence>
<protein>
    <recommendedName>
        <fullName evidence="5">Secreted protein</fullName>
    </recommendedName>
</protein>
<dbReference type="AlphaFoldDB" id="A0A4R8QQW5"/>
<accession>A0A4R8QQW5</accession>
<evidence type="ECO:0000313" key="3">
    <source>
        <dbReference type="EMBL" id="TDZ44769.1"/>
    </source>
</evidence>
<dbReference type="EMBL" id="RYZW01000127">
    <property type="protein sequence ID" value="TDZ44769.1"/>
    <property type="molecule type" value="Genomic_DNA"/>
</dbReference>
<evidence type="ECO:0000256" key="1">
    <source>
        <dbReference type="SAM" id="MobiDB-lite"/>
    </source>
</evidence>
<keyword evidence="2" id="KW-0732">Signal</keyword>